<sequence length="253" mass="29343">MEKTITFTEPAVNITNLSQSFLKKTIFTNMNLTIPKGSFFGILGHNGAGKTTLIKTILGVFPHQKENIYINRLNNTNPLSKQKIGYIPEKVVFLSKIYIFDYLQMWCILEQEKIKKEKIKDIIDFFKLEAFQSLNILSTGMAKKVLLAQCFLLKHNIYILDEPTTGLDAMTRKIVIDLLVSLHKNGKTIIIVTHILNEFADYIDHFIILDHGQIVVEKEKNNEIVWDIQAEYEKYYAFDKSNIYQKIKEMSEE</sequence>
<name>A0A2P6FAH2_9MOLU</name>
<accession>A0A2P6FAH2</accession>
<dbReference type="Pfam" id="PF00005">
    <property type="entry name" value="ABC_tran"/>
    <property type="match status" value="1"/>
</dbReference>
<dbReference type="PROSITE" id="PS50893">
    <property type="entry name" value="ABC_TRANSPORTER_2"/>
    <property type="match status" value="1"/>
</dbReference>
<dbReference type="InterPro" id="IPR003593">
    <property type="entry name" value="AAA+_ATPase"/>
</dbReference>
<dbReference type="GO" id="GO:0005524">
    <property type="term" value="F:ATP binding"/>
    <property type="evidence" value="ECO:0007669"/>
    <property type="project" value="UniProtKB-KW"/>
</dbReference>
<dbReference type="AlphaFoldDB" id="A0A2P6FAH2"/>
<dbReference type="SMART" id="SM00382">
    <property type="entry name" value="AAA"/>
    <property type="match status" value="1"/>
</dbReference>
<feature type="domain" description="ABC transporter" evidence="4">
    <location>
        <begin position="12"/>
        <end position="236"/>
    </location>
</feature>
<dbReference type="CDD" id="cd03230">
    <property type="entry name" value="ABC_DR_subfamily_A"/>
    <property type="match status" value="1"/>
</dbReference>
<organism evidence="5 6">
    <name type="scientific">Spiroplasma poulsonii</name>
    <dbReference type="NCBI Taxonomy" id="2138"/>
    <lineage>
        <taxon>Bacteria</taxon>
        <taxon>Bacillati</taxon>
        <taxon>Mycoplasmatota</taxon>
        <taxon>Mollicutes</taxon>
        <taxon>Entomoplasmatales</taxon>
        <taxon>Spiroplasmataceae</taxon>
        <taxon>Spiroplasma</taxon>
    </lineage>
</organism>
<evidence type="ECO:0000256" key="3">
    <source>
        <dbReference type="ARBA" id="ARBA00022840"/>
    </source>
</evidence>
<keyword evidence="3 5" id="KW-0067">ATP-binding</keyword>
<protein>
    <submittedName>
        <fullName evidence="5">ABC-type transporter ATP-binding protein EcsA</fullName>
    </submittedName>
</protein>
<comment type="caution">
    <text evidence="5">The sequence shown here is derived from an EMBL/GenBank/DDBJ whole genome shotgun (WGS) entry which is preliminary data.</text>
</comment>
<dbReference type="Proteomes" id="UP000031565">
    <property type="component" value="Unassembled WGS sequence"/>
</dbReference>
<dbReference type="InterPro" id="IPR027417">
    <property type="entry name" value="P-loop_NTPase"/>
</dbReference>
<dbReference type="Gene3D" id="3.40.50.300">
    <property type="entry name" value="P-loop containing nucleotide triphosphate hydrolases"/>
    <property type="match status" value="1"/>
</dbReference>
<dbReference type="PANTHER" id="PTHR42939:SF1">
    <property type="entry name" value="ABC TRANSPORTER ATP-BINDING PROTEIN ALBC-RELATED"/>
    <property type="match status" value="1"/>
</dbReference>
<evidence type="ECO:0000256" key="1">
    <source>
        <dbReference type="ARBA" id="ARBA00022448"/>
    </source>
</evidence>
<evidence type="ECO:0000259" key="4">
    <source>
        <dbReference type="PROSITE" id="PS50893"/>
    </source>
</evidence>
<evidence type="ECO:0000256" key="2">
    <source>
        <dbReference type="ARBA" id="ARBA00022741"/>
    </source>
</evidence>
<keyword evidence="1" id="KW-0813">Transport</keyword>
<reference evidence="5 6" key="1">
    <citation type="journal article" date="2015" name="MBio">
        <title>Genome sequence of the Drosophila melanogaster male-killing Spiroplasma strain MSRO endosymbiont.</title>
        <authorList>
            <person name="Paredes J.C."/>
            <person name="Herren J.K."/>
            <person name="Schupfer F."/>
            <person name="Marin R."/>
            <person name="Claverol S."/>
            <person name="Kuo C.H."/>
            <person name="Lemaitre B."/>
            <person name="Beven L."/>
        </authorList>
    </citation>
    <scope>NUCLEOTIDE SEQUENCE [LARGE SCALE GENOMIC DNA]</scope>
    <source>
        <strain evidence="5 6">MSRO</strain>
    </source>
</reference>
<keyword evidence="6" id="KW-1185">Reference proteome</keyword>
<dbReference type="EMBL" id="JTLV02000001">
    <property type="protein sequence ID" value="PQM30440.1"/>
    <property type="molecule type" value="Genomic_DNA"/>
</dbReference>
<dbReference type="InterPro" id="IPR003439">
    <property type="entry name" value="ABC_transporter-like_ATP-bd"/>
</dbReference>
<dbReference type="SUPFAM" id="SSF52540">
    <property type="entry name" value="P-loop containing nucleoside triphosphate hydrolases"/>
    <property type="match status" value="1"/>
</dbReference>
<evidence type="ECO:0000313" key="6">
    <source>
        <dbReference type="Proteomes" id="UP000031565"/>
    </source>
</evidence>
<dbReference type="RefSeq" id="WP_040092614.1">
    <property type="nucleotide sequence ID" value="NZ_CM020866.1"/>
</dbReference>
<dbReference type="PANTHER" id="PTHR42939">
    <property type="entry name" value="ABC TRANSPORTER ATP-BINDING PROTEIN ALBC-RELATED"/>
    <property type="match status" value="1"/>
</dbReference>
<evidence type="ECO:0000313" key="5">
    <source>
        <dbReference type="EMBL" id="PQM30440.1"/>
    </source>
</evidence>
<keyword evidence="2" id="KW-0547">Nucleotide-binding</keyword>
<gene>
    <name evidence="5" type="primary">ecsA</name>
    <name evidence="5" type="ORF">SMSRO_SF002020</name>
</gene>
<dbReference type="OrthoDB" id="9779029at2"/>
<dbReference type="STRING" id="2138.SMSRO_v1c01920"/>
<dbReference type="GO" id="GO:0016887">
    <property type="term" value="F:ATP hydrolysis activity"/>
    <property type="evidence" value="ECO:0007669"/>
    <property type="project" value="InterPro"/>
</dbReference>
<dbReference type="InterPro" id="IPR051782">
    <property type="entry name" value="ABC_Transporter_VariousFunc"/>
</dbReference>
<proteinExistence type="predicted"/>